<dbReference type="GO" id="GO:0009277">
    <property type="term" value="C:fungal-type cell wall"/>
    <property type="evidence" value="ECO:0007669"/>
    <property type="project" value="TreeGrafter"/>
</dbReference>
<reference evidence="4" key="3">
    <citation type="submission" date="2016-07" db="EMBL/GenBank/DDBJ databases">
        <title>Evolution of pathogenesis and genome organization in the Tremellales.</title>
        <authorList>
            <person name="Cuomo C."/>
            <person name="Litvintseva A."/>
            <person name="Heitman J."/>
            <person name="Chen Y."/>
            <person name="Sun S."/>
            <person name="Springer D."/>
            <person name="Dromer F."/>
            <person name="Young S."/>
            <person name="Zeng Q."/>
            <person name="Chapman S."/>
            <person name="Gujja S."/>
            <person name="Saif S."/>
            <person name="Birren B."/>
        </authorList>
    </citation>
    <scope>NUCLEOTIDE SEQUENCE</scope>
    <source>
        <strain evidence="4">CBS 10737</strain>
    </source>
</reference>
<dbReference type="InterPro" id="IPR017853">
    <property type="entry name" value="GH"/>
</dbReference>
<dbReference type="SUPFAM" id="SSF51445">
    <property type="entry name" value="(Trans)glycosidases"/>
    <property type="match status" value="1"/>
</dbReference>
<dbReference type="InterPro" id="IPR024655">
    <property type="entry name" value="Asl1_glyco_hydro_catalytic"/>
</dbReference>
<evidence type="ECO:0000313" key="6">
    <source>
        <dbReference type="Proteomes" id="UP000094020"/>
    </source>
</evidence>
<evidence type="ECO:0000313" key="5">
    <source>
        <dbReference type="EMBL" id="WWC72081.1"/>
    </source>
</evidence>
<dbReference type="InterPro" id="IPR053183">
    <property type="entry name" value="ASL1"/>
</dbReference>
<keyword evidence="2" id="KW-0732">Signal</keyword>
<protein>
    <recommendedName>
        <fullName evidence="3">Asl1-like glycosyl hydrolase catalytic domain-containing protein</fullName>
    </recommendedName>
</protein>
<dbReference type="Pfam" id="PF11790">
    <property type="entry name" value="Glyco_hydro_cc"/>
    <property type="match status" value="1"/>
</dbReference>
<dbReference type="KEGG" id="kpin:30173233"/>
<dbReference type="EMBL" id="KI894012">
    <property type="protein sequence ID" value="OCF49176.1"/>
    <property type="molecule type" value="Genomic_DNA"/>
</dbReference>
<feature type="signal peptide" evidence="2">
    <location>
        <begin position="1"/>
        <end position="18"/>
    </location>
</feature>
<dbReference type="EMBL" id="CP144526">
    <property type="protein sequence ID" value="WWC72081.1"/>
    <property type="molecule type" value="Genomic_DNA"/>
</dbReference>
<evidence type="ECO:0000259" key="3">
    <source>
        <dbReference type="Pfam" id="PF11790"/>
    </source>
</evidence>
<evidence type="ECO:0000313" key="4">
    <source>
        <dbReference type="EMBL" id="OCF49176.1"/>
    </source>
</evidence>
<evidence type="ECO:0000256" key="1">
    <source>
        <dbReference type="SAM" id="MobiDB-lite"/>
    </source>
</evidence>
<feature type="compositionally biased region" description="Low complexity" evidence="1">
    <location>
        <begin position="136"/>
        <end position="146"/>
    </location>
</feature>
<dbReference type="PANTHER" id="PTHR34154">
    <property type="entry name" value="ALKALI-SENSITIVE LINKAGE PROTEIN 1"/>
    <property type="match status" value="1"/>
</dbReference>
<dbReference type="RefSeq" id="XP_019010395.1">
    <property type="nucleotide sequence ID" value="XM_019156593.1"/>
</dbReference>
<evidence type="ECO:0000256" key="2">
    <source>
        <dbReference type="SAM" id="SignalP"/>
    </source>
</evidence>
<accession>A0A1B9I0V2</accession>
<dbReference type="GO" id="GO:0071966">
    <property type="term" value="P:fungal-type cell wall polysaccharide metabolic process"/>
    <property type="evidence" value="ECO:0007669"/>
    <property type="project" value="TreeGrafter"/>
</dbReference>
<keyword evidence="6" id="KW-1185">Reference proteome</keyword>
<gene>
    <name evidence="4" type="ORF">I206_04864</name>
    <name evidence="5" type="ORF">I206_106041</name>
</gene>
<reference evidence="5" key="2">
    <citation type="submission" date="2013-07" db="EMBL/GenBank/DDBJ databases">
        <authorList>
            <consortium name="The Broad Institute Genome Sequencing Platform"/>
            <person name="Cuomo C."/>
            <person name="Litvintseva A."/>
            <person name="Chen Y."/>
            <person name="Heitman J."/>
            <person name="Sun S."/>
            <person name="Springer D."/>
            <person name="Dromer F."/>
            <person name="Young S.K."/>
            <person name="Zeng Q."/>
            <person name="Gargeya S."/>
            <person name="Fitzgerald M."/>
            <person name="Abouelleil A."/>
            <person name="Alvarado L."/>
            <person name="Berlin A.M."/>
            <person name="Chapman S.B."/>
            <person name="Dewar J."/>
            <person name="Goldberg J."/>
            <person name="Griggs A."/>
            <person name="Gujja S."/>
            <person name="Hansen M."/>
            <person name="Howarth C."/>
            <person name="Imamovic A."/>
            <person name="Larimer J."/>
            <person name="McCowan C."/>
            <person name="Murphy C."/>
            <person name="Pearson M."/>
            <person name="Priest M."/>
            <person name="Roberts A."/>
            <person name="Saif S."/>
            <person name="Shea T."/>
            <person name="Sykes S."/>
            <person name="Wortman J."/>
            <person name="Nusbaum C."/>
            <person name="Birren B."/>
        </authorList>
    </citation>
    <scope>NUCLEOTIDE SEQUENCE</scope>
    <source>
        <strain evidence="5">CBS 10737</strain>
    </source>
</reference>
<dbReference type="PANTHER" id="PTHR34154:SF14">
    <property type="entry name" value="ASL1-LIKE GLYCOSYL HYDROLASE CATALYTIC DOMAIN-CONTAINING PROTEIN"/>
    <property type="match status" value="1"/>
</dbReference>
<feature type="domain" description="Asl1-like glycosyl hydrolase catalytic" evidence="3">
    <location>
        <begin position="196"/>
        <end position="411"/>
    </location>
</feature>
<sequence length="414" mass="44618">MLQFTLITLLPFLLPISAAPARRNCAVKSSSSSSSSEKSNNSEAIAAFAQHVNNTVLIPTGTGAVIPSIAITSLSVTNKNIAAFDKGRWNGWGGPKSSNVPTFLSSLSQPLVNTQKTSLPAYTQAPATSPSSVTQPPASSPSTIIPSASLTSKFETSQTISSAAPVTTASGSGTAGSGSGEKVGLGLDDTAYSKLTNIQNLGWYWNWGTEPFQGMQSEFVACVWGKEKAESFTGVTDDIKYIMSFNEPDQGANVGGCDIKDTALAATLHQQWTAKVSGDVKIGSPAVARGGVESWFTPWVTACAGNCKYDFIPIHFYGTEIEDLFKYIKEFPRQGKPIWVTEFDCQDFTTGEICDNEKQKDFMEKAINWFKNEGSSYVERWSWFGSLPKFSELTYGLENVDGTLNSLGEHYLSL</sequence>
<organism evidence="4">
    <name type="scientific">Kwoniella pini CBS 10737</name>
    <dbReference type="NCBI Taxonomy" id="1296096"/>
    <lineage>
        <taxon>Eukaryota</taxon>
        <taxon>Fungi</taxon>
        <taxon>Dikarya</taxon>
        <taxon>Basidiomycota</taxon>
        <taxon>Agaricomycotina</taxon>
        <taxon>Tremellomycetes</taxon>
        <taxon>Tremellales</taxon>
        <taxon>Cryptococcaceae</taxon>
        <taxon>Kwoniella</taxon>
    </lineage>
</organism>
<dbReference type="Gene3D" id="3.20.20.80">
    <property type="entry name" value="Glycosidases"/>
    <property type="match status" value="1"/>
</dbReference>
<feature type="compositionally biased region" description="Polar residues" evidence="1">
    <location>
        <begin position="121"/>
        <end position="135"/>
    </location>
</feature>
<reference evidence="4" key="1">
    <citation type="submission" date="2013-07" db="EMBL/GenBank/DDBJ databases">
        <title>The Genome Sequence of Cryptococcus pinus CBS10737.</title>
        <authorList>
            <consortium name="The Broad Institute Genome Sequencing Platform"/>
            <person name="Cuomo C."/>
            <person name="Litvintseva A."/>
            <person name="Chen Y."/>
            <person name="Heitman J."/>
            <person name="Sun S."/>
            <person name="Springer D."/>
            <person name="Dromer F."/>
            <person name="Young S.K."/>
            <person name="Zeng Q."/>
            <person name="Gargeya S."/>
            <person name="Fitzgerald M."/>
            <person name="Abouelleil A."/>
            <person name="Alvarado L."/>
            <person name="Berlin A.M."/>
            <person name="Chapman S.B."/>
            <person name="Dewar J."/>
            <person name="Goldberg J."/>
            <person name="Griggs A."/>
            <person name="Gujja S."/>
            <person name="Hansen M."/>
            <person name="Howarth C."/>
            <person name="Imamovic A."/>
            <person name="Larimer J."/>
            <person name="McCowan C."/>
            <person name="Murphy C."/>
            <person name="Pearson M."/>
            <person name="Priest M."/>
            <person name="Roberts A."/>
            <person name="Saif S."/>
            <person name="Shea T."/>
            <person name="Sykes S."/>
            <person name="Wortman J."/>
            <person name="Nusbaum C."/>
            <person name="Birren B."/>
        </authorList>
    </citation>
    <scope>NUCLEOTIDE SEQUENCE [LARGE SCALE GENOMIC DNA]</scope>
    <source>
        <strain evidence="4">CBS 10737</strain>
    </source>
</reference>
<feature type="region of interest" description="Disordered" evidence="1">
    <location>
        <begin position="121"/>
        <end position="146"/>
    </location>
</feature>
<dbReference type="GeneID" id="30173233"/>
<proteinExistence type="predicted"/>
<dbReference type="Proteomes" id="UP000094020">
    <property type="component" value="Chromosome 8"/>
</dbReference>
<feature type="chain" id="PRO_5008628275" description="Asl1-like glycosyl hydrolase catalytic domain-containing protein" evidence="2">
    <location>
        <begin position="19"/>
        <end position="414"/>
    </location>
</feature>
<dbReference type="OrthoDB" id="5959761at2759"/>
<name>A0A1B9I0V2_9TREE</name>
<reference evidence="5" key="4">
    <citation type="submission" date="2024-02" db="EMBL/GenBank/DDBJ databases">
        <title>Comparative genomics of Cryptococcus and Kwoniella reveals pathogenesis evolution and contrasting modes of karyotype evolution via chromosome fusion or intercentromeric recombination.</title>
        <authorList>
            <person name="Coelho M.A."/>
            <person name="David-Palma M."/>
            <person name="Shea T."/>
            <person name="Bowers K."/>
            <person name="McGinley-Smith S."/>
            <person name="Mohammad A.W."/>
            <person name="Gnirke A."/>
            <person name="Yurkov A.M."/>
            <person name="Nowrousian M."/>
            <person name="Sun S."/>
            <person name="Cuomo C.A."/>
            <person name="Heitman J."/>
        </authorList>
    </citation>
    <scope>NUCLEOTIDE SEQUENCE</scope>
    <source>
        <strain evidence="5">CBS 10737</strain>
    </source>
</reference>
<dbReference type="AlphaFoldDB" id="A0A1B9I0V2"/>
<dbReference type="STRING" id="1296096.A0A1B9I0V2"/>